<feature type="transmembrane region" description="Helical" evidence="6">
    <location>
        <begin position="226"/>
        <end position="247"/>
    </location>
</feature>
<evidence type="ECO:0000313" key="7">
    <source>
        <dbReference type="EMBL" id="KAF2150891.1"/>
    </source>
</evidence>
<dbReference type="Pfam" id="PF13520">
    <property type="entry name" value="AA_permease_2"/>
    <property type="match status" value="1"/>
</dbReference>
<sequence>MSSDSSPIFGGGNTHTVATVYHAKNETKQTTHATFDSEKTEDADSLGCVAADREDMRRLGKKQEFKRVFRTVTLLSFTTIGQVAWQYSLLSNTQALTDGGRAGIVWSLVWTFAGFILISLSLSEMASIAPTAGGQYHWVSEFAPRTQQRLASYICGWMLFLRWQAGQAGGTFIMGTLIQAMLVIRDSSYTPKGWQGFLFVVPFSILSAALSIRITTGHLTVFNMSMVVHVLSCFTTVVVVWVLAPHVPANAALATFTNNGGWSTTGLSLMIGQVSMVATLGGFDAAIHMAEEVRNANIVVPKVMFRSLLINGSLALLATVMFAFSLPNITAAIADATGYPYLAILRDTTSKGGIYVLTVLLMILLMASSVTFLVTTARATFAFARDGGLPFSKWIAKVDPRTRSPINAIILSTVITNLLSIIYVGSPAAYNAILSVGASGQLASYGLTITYMAWRRWSAPETIPRPKWSLGRYGMVINVVAAAYSWTVFVWSFWPAVVHPNAQQFNWASVVFVGVLVLAIAYYNLNGKTRYTGPVVLTSKN</sequence>
<feature type="transmembrane region" description="Helical" evidence="6">
    <location>
        <begin position="308"/>
        <end position="334"/>
    </location>
</feature>
<evidence type="ECO:0000313" key="8">
    <source>
        <dbReference type="Proteomes" id="UP000799439"/>
    </source>
</evidence>
<dbReference type="GO" id="GO:0022857">
    <property type="term" value="F:transmembrane transporter activity"/>
    <property type="evidence" value="ECO:0007669"/>
    <property type="project" value="InterPro"/>
</dbReference>
<comment type="caution">
    <text evidence="7">The sequence shown here is derived from an EMBL/GenBank/DDBJ whole genome shotgun (WGS) entry which is preliminary data.</text>
</comment>
<dbReference type="PIRSF" id="PIRSF006060">
    <property type="entry name" value="AA_transporter"/>
    <property type="match status" value="1"/>
</dbReference>
<protein>
    <submittedName>
        <fullName evidence="7">Amino acid transporter</fullName>
    </submittedName>
</protein>
<name>A0A9P4IYB9_9PEZI</name>
<dbReference type="PANTHER" id="PTHR45649:SF4">
    <property type="entry name" value="TRANSPORTER, PUTATIVE (EUROFUNG)-RELATED"/>
    <property type="match status" value="1"/>
</dbReference>
<dbReference type="InterPro" id="IPR002293">
    <property type="entry name" value="AA/rel_permease1"/>
</dbReference>
<keyword evidence="5 6" id="KW-0472">Membrane</keyword>
<organism evidence="7 8">
    <name type="scientific">Myriangium duriaei CBS 260.36</name>
    <dbReference type="NCBI Taxonomy" id="1168546"/>
    <lineage>
        <taxon>Eukaryota</taxon>
        <taxon>Fungi</taxon>
        <taxon>Dikarya</taxon>
        <taxon>Ascomycota</taxon>
        <taxon>Pezizomycotina</taxon>
        <taxon>Dothideomycetes</taxon>
        <taxon>Dothideomycetidae</taxon>
        <taxon>Myriangiales</taxon>
        <taxon>Myriangiaceae</taxon>
        <taxon>Myriangium</taxon>
    </lineage>
</organism>
<feature type="transmembrane region" description="Helical" evidence="6">
    <location>
        <begin position="432"/>
        <end position="454"/>
    </location>
</feature>
<keyword evidence="8" id="KW-1185">Reference proteome</keyword>
<comment type="subcellular location">
    <subcellularLocation>
        <location evidence="1">Membrane</location>
        <topology evidence="1">Multi-pass membrane protein</topology>
    </subcellularLocation>
</comment>
<evidence type="ECO:0000256" key="4">
    <source>
        <dbReference type="ARBA" id="ARBA00022989"/>
    </source>
</evidence>
<accession>A0A9P4IYB9</accession>
<evidence type="ECO:0000256" key="6">
    <source>
        <dbReference type="SAM" id="Phobius"/>
    </source>
</evidence>
<feature type="transmembrane region" description="Helical" evidence="6">
    <location>
        <begin position="194"/>
        <end position="214"/>
    </location>
</feature>
<evidence type="ECO:0000256" key="1">
    <source>
        <dbReference type="ARBA" id="ARBA00004141"/>
    </source>
</evidence>
<feature type="transmembrane region" description="Helical" evidence="6">
    <location>
        <begin position="150"/>
        <end position="174"/>
    </location>
</feature>
<evidence type="ECO:0000256" key="3">
    <source>
        <dbReference type="ARBA" id="ARBA00022692"/>
    </source>
</evidence>
<dbReference type="Proteomes" id="UP000799439">
    <property type="component" value="Unassembled WGS sequence"/>
</dbReference>
<keyword evidence="3 6" id="KW-0812">Transmembrane</keyword>
<reference evidence="7" key="1">
    <citation type="journal article" date="2020" name="Stud. Mycol.">
        <title>101 Dothideomycetes genomes: a test case for predicting lifestyles and emergence of pathogens.</title>
        <authorList>
            <person name="Haridas S."/>
            <person name="Albert R."/>
            <person name="Binder M."/>
            <person name="Bloem J."/>
            <person name="Labutti K."/>
            <person name="Salamov A."/>
            <person name="Andreopoulos B."/>
            <person name="Baker S."/>
            <person name="Barry K."/>
            <person name="Bills G."/>
            <person name="Bluhm B."/>
            <person name="Cannon C."/>
            <person name="Castanera R."/>
            <person name="Culley D."/>
            <person name="Daum C."/>
            <person name="Ezra D."/>
            <person name="Gonzalez J."/>
            <person name="Henrissat B."/>
            <person name="Kuo A."/>
            <person name="Liang C."/>
            <person name="Lipzen A."/>
            <person name="Lutzoni F."/>
            <person name="Magnuson J."/>
            <person name="Mondo S."/>
            <person name="Nolan M."/>
            <person name="Ohm R."/>
            <person name="Pangilinan J."/>
            <person name="Park H.-J."/>
            <person name="Ramirez L."/>
            <person name="Alfaro M."/>
            <person name="Sun H."/>
            <person name="Tritt A."/>
            <person name="Yoshinaga Y."/>
            <person name="Zwiers L.-H."/>
            <person name="Turgeon B."/>
            <person name="Goodwin S."/>
            <person name="Spatafora J."/>
            <person name="Crous P."/>
            <person name="Grigoriev I."/>
        </authorList>
    </citation>
    <scope>NUCLEOTIDE SEQUENCE</scope>
    <source>
        <strain evidence="7">CBS 260.36</strain>
    </source>
</reference>
<feature type="transmembrane region" description="Helical" evidence="6">
    <location>
        <begin position="108"/>
        <end position="129"/>
    </location>
</feature>
<evidence type="ECO:0000256" key="2">
    <source>
        <dbReference type="ARBA" id="ARBA00022448"/>
    </source>
</evidence>
<proteinExistence type="predicted"/>
<keyword evidence="4 6" id="KW-1133">Transmembrane helix</keyword>
<feature type="transmembrane region" description="Helical" evidence="6">
    <location>
        <begin position="267"/>
        <end position="287"/>
    </location>
</feature>
<dbReference type="Gene3D" id="1.20.1740.10">
    <property type="entry name" value="Amino acid/polyamine transporter I"/>
    <property type="match status" value="1"/>
</dbReference>
<keyword evidence="2" id="KW-0813">Transport</keyword>
<gene>
    <name evidence="7" type="ORF">K461DRAFT_287542</name>
</gene>
<feature type="transmembrane region" description="Helical" evidence="6">
    <location>
        <begin position="354"/>
        <end position="384"/>
    </location>
</feature>
<feature type="transmembrane region" description="Helical" evidence="6">
    <location>
        <begin position="506"/>
        <end position="525"/>
    </location>
</feature>
<feature type="transmembrane region" description="Helical" evidence="6">
    <location>
        <begin position="405"/>
        <end position="426"/>
    </location>
</feature>
<dbReference type="EMBL" id="ML996089">
    <property type="protein sequence ID" value="KAF2150891.1"/>
    <property type="molecule type" value="Genomic_DNA"/>
</dbReference>
<feature type="transmembrane region" description="Helical" evidence="6">
    <location>
        <begin position="475"/>
        <end position="494"/>
    </location>
</feature>
<dbReference type="PANTHER" id="PTHR45649">
    <property type="entry name" value="AMINO-ACID PERMEASE BAT1"/>
    <property type="match status" value="1"/>
</dbReference>
<dbReference type="GO" id="GO:0016020">
    <property type="term" value="C:membrane"/>
    <property type="evidence" value="ECO:0007669"/>
    <property type="project" value="UniProtKB-SubCell"/>
</dbReference>
<dbReference type="OrthoDB" id="3257095at2759"/>
<evidence type="ECO:0000256" key="5">
    <source>
        <dbReference type="ARBA" id="ARBA00023136"/>
    </source>
</evidence>
<feature type="transmembrane region" description="Helical" evidence="6">
    <location>
        <begin position="68"/>
        <end position="88"/>
    </location>
</feature>
<dbReference type="AlphaFoldDB" id="A0A9P4IYB9"/>